<name>A0A256FS76_9HYPH</name>
<gene>
    <name evidence="1" type="ORF">CEV33_4939</name>
</gene>
<evidence type="ECO:0000313" key="2">
    <source>
        <dbReference type="Proteomes" id="UP000216478"/>
    </source>
</evidence>
<organism evidence="1 2">
    <name type="scientific">Brucella grignonensis</name>
    <dbReference type="NCBI Taxonomy" id="94627"/>
    <lineage>
        <taxon>Bacteria</taxon>
        <taxon>Pseudomonadati</taxon>
        <taxon>Pseudomonadota</taxon>
        <taxon>Alphaproteobacteria</taxon>
        <taxon>Hyphomicrobiales</taxon>
        <taxon>Brucellaceae</taxon>
        <taxon>Brucella/Ochrobactrum group</taxon>
        <taxon>Brucella</taxon>
    </lineage>
</organism>
<dbReference type="EMBL" id="NNRL01000143">
    <property type="protein sequence ID" value="OYR17709.1"/>
    <property type="molecule type" value="Genomic_DNA"/>
</dbReference>
<evidence type="ECO:0000313" key="1">
    <source>
        <dbReference type="EMBL" id="OYR17709.1"/>
    </source>
</evidence>
<comment type="caution">
    <text evidence="1">The sequence shown here is derived from an EMBL/GenBank/DDBJ whole genome shotgun (WGS) entry which is preliminary data.</text>
</comment>
<dbReference type="Proteomes" id="UP000216478">
    <property type="component" value="Unassembled WGS sequence"/>
</dbReference>
<protein>
    <submittedName>
        <fullName evidence="1">Uncharacterized protein</fullName>
    </submittedName>
</protein>
<keyword evidence="2" id="KW-1185">Reference proteome</keyword>
<dbReference type="AlphaFoldDB" id="A0A256FS76"/>
<reference evidence="1 2" key="1">
    <citation type="submission" date="2017-07" db="EMBL/GenBank/DDBJ databases">
        <title>Phylogenetic study on the rhizospheric bacterium Ochrobactrum sp. A44.</title>
        <authorList>
            <person name="Krzyzanowska D.M."/>
            <person name="Ossowicki A."/>
            <person name="Rajewska M."/>
            <person name="Maciag T."/>
            <person name="Kaczynski Z."/>
            <person name="Czerwicka M."/>
            <person name="Jafra S."/>
        </authorList>
    </citation>
    <scope>NUCLEOTIDE SEQUENCE [LARGE SCALE GENOMIC DNA]</scope>
    <source>
        <strain evidence="1 2">OgA9a</strain>
    </source>
</reference>
<proteinExistence type="predicted"/>
<accession>A0A256FS76</accession>
<sequence>MNRPAACVGAIFEYRVDLFAVEVVSRKNAVFVFIDLE</sequence>